<evidence type="ECO:0000259" key="2">
    <source>
        <dbReference type="Pfam" id="PF01636"/>
    </source>
</evidence>
<dbReference type="PANTHER" id="PTHR21310">
    <property type="entry name" value="AMINOGLYCOSIDE PHOSPHOTRANSFERASE-RELATED-RELATED"/>
    <property type="match status" value="1"/>
</dbReference>
<evidence type="ECO:0000313" key="3">
    <source>
        <dbReference type="EMBL" id="CAG8031388.1"/>
    </source>
</evidence>
<feature type="region of interest" description="Disordered" evidence="1">
    <location>
        <begin position="135"/>
        <end position="205"/>
    </location>
</feature>
<dbReference type="PANTHER" id="PTHR21310:SF13">
    <property type="entry name" value="AMINOGLYCOSIDE PHOSPHOTRANSFERASE DOMAIN-CONTAINING PROTEIN"/>
    <property type="match status" value="1"/>
</dbReference>
<protein>
    <recommendedName>
        <fullName evidence="2">Aminoglycoside phosphotransferase domain-containing protein</fullName>
    </recommendedName>
</protein>
<accession>A0A9W4HJ26</accession>
<evidence type="ECO:0000313" key="4">
    <source>
        <dbReference type="Proteomes" id="UP001153618"/>
    </source>
</evidence>
<proteinExistence type="predicted"/>
<dbReference type="InterPro" id="IPR051678">
    <property type="entry name" value="AGP_Transferase"/>
</dbReference>
<dbReference type="OrthoDB" id="428260at2759"/>
<feature type="domain" description="Aminoglycoside phosphotransferase" evidence="2">
    <location>
        <begin position="496"/>
        <end position="550"/>
    </location>
</feature>
<organism evidence="3 4">
    <name type="scientific">Penicillium olsonii</name>
    <dbReference type="NCBI Taxonomy" id="99116"/>
    <lineage>
        <taxon>Eukaryota</taxon>
        <taxon>Fungi</taxon>
        <taxon>Dikarya</taxon>
        <taxon>Ascomycota</taxon>
        <taxon>Pezizomycotina</taxon>
        <taxon>Eurotiomycetes</taxon>
        <taxon>Eurotiomycetidae</taxon>
        <taxon>Eurotiales</taxon>
        <taxon>Aspergillaceae</taxon>
        <taxon>Penicillium</taxon>
    </lineage>
</organism>
<dbReference type="Proteomes" id="UP001153618">
    <property type="component" value="Unassembled WGS sequence"/>
</dbReference>
<dbReference type="InterPro" id="IPR011009">
    <property type="entry name" value="Kinase-like_dom_sf"/>
</dbReference>
<dbReference type="SUPFAM" id="SSF56112">
    <property type="entry name" value="Protein kinase-like (PK-like)"/>
    <property type="match status" value="2"/>
</dbReference>
<dbReference type="Pfam" id="PF01636">
    <property type="entry name" value="APH"/>
    <property type="match status" value="2"/>
</dbReference>
<gene>
    <name evidence="3" type="ORF">POLS_LOCUS2715</name>
</gene>
<dbReference type="Gene3D" id="3.90.1200.10">
    <property type="match status" value="2"/>
</dbReference>
<dbReference type="EMBL" id="CAJVOS010000016">
    <property type="protein sequence ID" value="CAG8031388.1"/>
    <property type="molecule type" value="Genomic_DNA"/>
</dbReference>
<name>A0A9W4HJ26_PENOL</name>
<dbReference type="AlphaFoldDB" id="A0A9W4HJ26"/>
<dbReference type="InterPro" id="IPR002575">
    <property type="entry name" value="Aminoglycoside_PTrfase"/>
</dbReference>
<evidence type="ECO:0000256" key="1">
    <source>
        <dbReference type="SAM" id="MobiDB-lite"/>
    </source>
</evidence>
<comment type="caution">
    <text evidence="3">The sequence shown here is derived from an EMBL/GenBank/DDBJ whole genome shotgun (WGS) entry which is preliminary data.</text>
</comment>
<feature type="compositionally biased region" description="Polar residues" evidence="1">
    <location>
        <begin position="190"/>
        <end position="205"/>
    </location>
</feature>
<dbReference type="Gene3D" id="3.30.200.150">
    <property type="match status" value="1"/>
</dbReference>
<keyword evidence="4" id="KW-1185">Reference proteome</keyword>
<reference evidence="3" key="1">
    <citation type="submission" date="2021-07" db="EMBL/GenBank/DDBJ databases">
        <authorList>
            <person name="Branca A.L. A."/>
        </authorList>
    </citation>
    <scope>NUCLEOTIDE SEQUENCE</scope>
</reference>
<feature type="domain" description="Aminoglycoside phosphotransferase" evidence="2">
    <location>
        <begin position="252"/>
        <end position="371"/>
    </location>
</feature>
<sequence length="678" mass="76299">MPGKTQIWKFEGPNPGNSPSPSHISHFLSLFLFPPFFLSFHTPELPHISYRTSESCKMADVALNLAPCATQANEYHMMLKMDLSTTVGMVLSSDKLFNEASPTICSTNTGFLEPNDNPTSAESVKSDQHLINTKAFESISRPISAESPETDPRPIETELAKSDPHPINEEPSKLENHTTNAESVEGHSHPITSKTIESTPQPSNAESLTLKQHGLQWEEGLFGFEPHWSVEPDIEDIKATIQEFYPSSTVEVEFLAQGAFNKVYNATVDGKELIMRLSLPIDPHFKVLSEVATMNFVRRVTKLPVPEVIKFDSSAENRIGFEWILMTKMPGKPFGDVWLSLSFEAKAKLVRQLAEAASDLFEHQFEGIGNLYEESDVTENPSLPFNLLRAQDPNKAQRLAMMEKANLDGSFDFPFANDLRLTSLPIGRAVCMQLAWKSRLEQRVPRGPFLSGKNWVAARLAVVRQESQSILDNLPTGDLSEDEEDAKDDSERTLNIVKSLTGLLPKFFPKGDSFMNSEPSSIFHSDITRHNLLVNNDGELAGVIDWEFVSAVPLWKACNYPGFLEGPPVPSKPSTEHFRPGEIPETYEPYLWELWDHEATLLREVFTKEMRVRGGRWIRIFDQSQHLRDLDMAVKSCENPLNVRHIKAWIKDLMAGKADMLSLKERGDRDHLGTVNME</sequence>
<feature type="compositionally biased region" description="Basic and acidic residues" evidence="1">
    <location>
        <begin position="150"/>
        <end position="176"/>
    </location>
</feature>